<comment type="caution">
    <text evidence="2">The sequence shown here is derived from an EMBL/GenBank/DDBJ whole genome shotgun (WGS) entry which is preliminary data.</text>
</comment>
<organism evidence="2 3">
    <name type="scientific">Nannocystis pusilla</name>
    <dbReference type="NCBI Taxonomy" id="889268"/>
    <lineage>
        <taxon>Bacteria</taxon>
        <taxon>Pseudomonadati</taxon>
        <taxon>Myxococcota</taxon>
        <taxon>Polyangia</taxon>
        <taxon>Nannocystales</taxon>
        <taxon>Nannocystaceae</taxon>
        <taxon>Nannocystis</taxon>
    </lineage>
</organism>
<gene>
    <name evidence="2" type="ORF">OV079_29635</name>
</gene>
<keyword evidence="1" id="KW-0732">Signal</keyword>
<dbReference type="AlphaFoldDB" id="A0A9X3EUH8"/>
<dbReference type="RefSeq" id="WP_267772324.1">
    <property type="nucleotide sequence ID" value="NZ_JAPNKE010000002.1"/>
</dbReference>
<name>A0A9X3EUH8_9BACT</name>
<proteinExistence type="predicted"/>
<evidence type="ECO:0000313" key="3">
    <source>
        <dbReference type="Proteomes" id="UP001150924"/>
    </source>
</evidence>
<evidence type="ECO:0000256" key="1">
    <source>
        <dbReference type="SAM" id="SignalP"/>
    </source>
</evidence>
<protein>
    <recommendedName>
        <fullName evidence="4">Lipoprotein</fullName>
    </recommendedName>
</protein>
<keyword evidence="3" id="KW-1185">Reference proteome</keyword>
<evidence type="ECO:0008006" key="4">
    <source>
        <dbReference type="Google" id="ProtNLM"/>
    </source>
</evidence>
<evidence type="ECO:0000313" key="2">
    <source>
        <dbReference type="EMBL" id="MCY1009654.1"/>
    </source>
</evidence>
<feature type="signal peptide" evidence="1">
    <location>
        <begin position="1"/>
        <end position="21"/>
    </location>
</feature>
<dbReference type="Proteomes" id="UP001150924">
    <property type="component" value="Unassembled WGS sequence"/>
</dbReference>
<dbReference type="EMBL" id="JAPNKE010000002">
    <property type="protein sequence ID" value="MCY1009654.1"/>
    <property type="molecule type" value="Genomic_DNA"/>
</dbReference>
<feature type="chain" id="PRO_5040804495" description="Lipoprotein" evidence="1">
    <location>
        <begin position="22"/>
        <end position="120"/>
    </location>
</feature>
<sequence length="120" mass="12677">MTLSIKLSLAALFVAALVAPACSGGDEDSLCAKAAGPLAGIVILEAKETGDSPEIMKTLKSEVKAECQAQKLEEKHKDVLECYDKNRSAMGYRLFKTCAEEPGKTLIAAVVAKHGGKKPE</sequence>
<accession>A0A9X3EUH8</accession>
<reference evidence="2" key="1">
    <citation type="submission" date="2022-11" db="EMBL/GenBank/DDBJ databases">
        <title>Minimal conservation of predation-associated metabolite biosynthetic gene clusters underscores biosynthetic potential of Myxococcota including descriptions for ten novel species: Archangium lansinium sp. nov., Myxococcus landrumus sp. nov., Nannocystis bai.</title>
        <authorList>
            <person name="Ahearne A."/>
            <person name="Stevens C."/>
            <person name="Phillips K."/>
        </authorList>
    </citation>
    <scope>NUCLEOTIDE SEQUENCE</scope>
    <source>
        <strain evidence="2">Na p29</strain>
    </source>
</reference>